<proteinExistence type="inferred from homology"/>
<dbReference type="RefSeq" id="WP_056959743.1">
    <property type="nucleotide sequence ID" value="NZ_AYYN01000145.1"/>
</dbReference>
<dbReference type="EC" id="3.2.1.22" evidence="3 6"/>
<dbReference type="PATRIC" id="fig|1423772.3.peg.1148"/>
<dbReference type="InterPro" id="IPR031704">
    <property type="entry name" value="Glyco_hydro_36_N"/>
</dbReference>
<evidence type="ECO:0000256" key="1">
    <source>
        <dbReference type="ARBA" id="ARBA00001255"/>
    </source>
</evidence>
<dbReference type="SUPFAM" id="SSF51445">
    <property type="entry name" value="(Trans)glycosidases"/>
    <property type="match status" value="1"/>
</dbReference>
<sequence length="732" mass="83360">MNKLIEFDEKNKVFHLHNDKISYILSVEEGGYLSHLYFGKKVNGYHGQLRYPRVDRGFSGNLPESLDRTYSLDSLLQEYSGVGNCDYRTPALDLQNADGSFAARLVYQGYEITEGKPKLEGLPASYANADEAQTLALFLKDAVSGVEVTLLYTIFKELAVIARSAKVTNAGFEPVELKKVASMQLDFIKQNMDVISLPGAHANERHIQREAIGQGRKVFESRRGASSHQMNSFIAVLEHNADEFSGEVYGFDLVYSGNHSFEIEKDQFEQTRVVAGINDYNFSWHLEAGESFQAPEVLLAFSANGLNEMSQNYHELIREHIVRGKFKHKEREILVNNWEATYFEFNEDKLKTIVDDAKELGIEMFVLDDGWFGHRDDDNTSLGDWTVYERKFPQGIKHFADYVHEQGLKFGLWFEPEMISIDSKLYQKHPEYLMQVPGRKPSPSRNQFILDLTQKAVRENVVAQLSALLDGGFIDYIKWDMNRHISDVYSVSLPKQRQGEVYHRYMLGLYEILETLTTKYPDILWEGCSGGGGRFDTGYAYYMPQSWTSDNTDAIARQTIQYGTSLVYPPSVFTAHVSAVPNHQTGRITPFETRGAVAMSAVFGYELDLTQLTADEKEAVKEQVKTYKKIRPLVQFGDFIRLKDPAKGNQCAWMFVSRDKNEALVFVFDRLASAQPTLTLTKLAGLDPAKNYQDQKTKAVFNGSELMELGFYDPVKRHDFTADMYHFKAVTD</sequence>
<gene>
    <name evidence="10" type="ORF">FC48_GL001069</name>
</gene>
<dbReference type="GO" id="GO:0004557">
    <property type="term" value="F:alpha-galactosidase activity"/>
    <property type="evidence" value="ECO:0007669"/>
    <property type="project" value="UniProtKB-UniRule"/>
</dbReference>
<keyword evidence="4 6" id="KW-0378">Hydrolase</keyword>
<feature type="domain" description="Glycosyl hydrolase family 36 N-terminal" evidence="9">
    <location>
        <begin position="31"/>
        <end position="287"/>
    </location>
</feature>
<dbReference type="PRINTS" id="PR00743">
    <property type="entry name" value="GLHYDRLASE36"/>
</dbReference>
<dbReference type="InterPro" id="IPR031705">
    <property type="entry name" value="Glyco_hydro_36_C"/>
</dbReference>
<dbReference type="PIRSF" id="PIRSF005536">
    <property type="entry name" value="Agal"/>
    <property type="match status" value="1"/>
</dbReference>
<evidence type="ECO:0000256" key="6">
    <source>
        <dbReference type="PIRNR" id="PIRNR005536"/>
    </source>
</evidence>
<evidence type="ECO:0000313" key="10">
    <source>
        <dbReference type="EMBL" id="KRM73373.1"/>
    </source>
</evidence>
<dbReference type="Proteomes" id="UP000051612">
    <property type="component" value="Unassembled WGS sequence"/>
</dbReference>
<evidence type="ECO:0000313" key="11">
    <source>
        <dbReference type="Proteomes" id="UP000051612"/>
    </source>
</evidence>
<evidence type="ECO:0000256" key="2">
    <source>
        <dbReference type="ARBA" id="ARBA00006202"/>
    </source>
</evidence>
<dbReference type="GO" id="GO:0016052">
    <property type="term" value="P:carbohydrate catabolic process"/>
    <property type="evidence" value="ECO:0007669"/>
    <property type="project" value="InterPro"/>
</dbReference>
<evidence type="ECO:0000256" key="5">
    <source>
        <dbReference type="ARBA" id="ARBA00023295"/>
    </source>
</evidence>
<dbReference type="Pfam" id="PF16875">
    <property type="entry name" value="Glyco_hydro_36N"/>
    <property type="match status" value="1"/>
</dbReference>
<dbReference type="InterPro" id="IPR000111">
    <property type="entry name" value="Glyco_hydro_27/36_CS"/>
</dbReference>
<dbReference type="Pfam" id="PF02065">
    <property type="entry name" value="Melibiase"/>
    <property type="match status" value="1"/>
</dbReference>
<evidence type="ECO:0000256" key="4">
    <source>
        <dbReference type="ARBA" id="ARBA00022801"/>
    </source>
</evidence>
<comment type="similarity">
    <text evidence="2">Belongs to the glycosyl hydrolase 36 family.</text>
</comment>
<dbReference type="PANTHER" id="PTHR43053:SF3">
    <property type="entry name" value="ALPHA-GALACTOSIDASE C-RELATED"/>
    <property type="match status" value="1"/>
</dbReference>
<feature type="active site" description="Nucleophile" evidence="7">
    <location>
        <position position="480"/>
    </location>
</feature>
<evidence type="ECO:0000256" key="3">
    <source>
        <dbReference type="ARBA" id="ARBA00012755"/>
    </source>
</evidence>
<name>A0A0R2B1E4_9LACO</name>
<dbReference type="InterPro" id="IPR017853">
    <property type="entry name" value="GH"/>
</dbReference>
<comment type="catalytic activity">
    <reaction evidence="1 6">
        <text>Hydrolysis of terminal, non-reducing alpha-D-galactose residues in alpha-D-galactosides, including galactose oligosaccharides, galactomannans and galactolipids.</text>
        <dbReference type="EC" id="3.2.1.22"/>
    </reaction>
</comment>
<dbReference type="AlphaFoldDB" id="A0A0R2B1E4"/>
<feature type="active site" description="Proton donor" evidence="7">
    <location>
        <position position="550"/>
    </location>
</feature>
<evidence type="ECO:0000259" key="9">
    <source>
        <dbReference type="Pfam" id="PF16875"/>
    </source>
</evidence>
<dbReference type="InterPro" id="IPR002252">
    <property type="entry name" value="Glyco_hydro_36"/>
</dbReference>
<accession>A0A0R2B1E4</accession>
<dbReference type="PANTHER" id="PTHR43053">
    <property type="entry name" value="GLYCOSIDASE FAMILY 31"/>
    <property type="match status" value="1"/>
</dbReference>
<evidence type="ECO:0000259" key="8">
    <source>
        <dbReference type="Pfam" id="PF16874"/>
    </source>
</evidence>
<feature type="domain" description="Glycosyl hydrolase family 36 C-terminal" evidence="8">
    <location>
        <begin position="650"/>
        <end position="727"/>
    </location>
</feature>
<dbReference type="InterPro" id="IPR038417">
    <property type="entry name" value="Alpga-gal_N_sf"/>
</dbReference>
<comment type="caution">
    <text evidence="10">The sequence shown here is derived from an EMBL/GenBank/DDBJ whole genome shotgun (WGS) entry which is preliminary data.</text>
</comment>
<keyword evidence="5 6" id="KW-0326">Glycosidase</keyword>
<dbReference type="FunFam" id="3.20.20.70:FF:000118">
    <property type="entry name" value="Alpha-galactosidase"/>
    <property type="match status" value="1"/>
</dbReference>
<reference evidence="10 11" key="1">
    <citation type="journal article" date="2015" name="Genome Announc.">
        <title>Expanding the biotechnology potential of lactobacilli through comparative genomics of 213 strains and associated genera.</title>
        <authorList>
            <person name="Sun Z."/>
            <person name="Harris H.M."/>
            <person name="McCann A."/>
            <person name="Guo C."/>
            <person name="Argimon S."/>
            <person name="Zhang W."/>
            <person name="Yang X."/>
            <person name="Jeffery I.B."/>
            <person name="Cooney J.C."/>
            <person name="Kagawa T.F."/>
            <person name="Liu W."/>
            <person name="Song Y."/>
            <person name="Salvetti E."/>
            <person name="Wrobel A."/>
            <person name="Rasinkangas P."/>
            <person name="Parkhill J."/>
            <person name="Rea M.C."/>
            <person name="O'Sullivan O."/>
            <person name="Ritari J."/>
            <person name="Douillard F.P."/>
            <person name="Paul Ross R."/>
            <person name="Yang R."/>
            <person name="Briner A.E."/>
            <person name="Felis G.E."/>
            <person name="de Vos W.M."/>
            <person name="Barrangou R."/>
            <person name="Klaenhammer T.R."/>
            <person name="Caufield P.W."/>
            <person name="Cui Y."/>
            <person name="Zhang H."/>
            <person name="O'Toole P.W."/>
        </authorList>
    </citation>
    <scope>NUCLEOTIDE SEQUENCE [LARGE SCALE GENOMIC DNA]</scope>
    <source>
        <strain evidence="10 11">DSM 20452</strain>
    </source>
</reference>
<dbReference type="PROSITE" id="PS00512">
    <property type="entry name" value="ALPHA_GALACTOSIDASE"/>
    <property type="match status" value="1"/>
</dbReference>
<organism evidence="10 11">
    <name type="scientific">Ligilactobacillus murinus DSM 20452 = NBRC 14221</name>
    <dbReference type="NCBI Taxonomy" id="1423772"/>
    <lineage>
        <taxon>Bacteria</taxon>
        <taxon>Bacillati</taxon>
        <taxon>Bacillota</taxon>
        <taxon>Bacilli</taxon>
        <taxon>Lactobacillales</taxon>
        <taxon>Lactobacillaceae</taxon>
        <taxon>Ligilactobacillus</taxon>
    </lineage>
</organism>
<dbReference type="Gene3D" id="2.70.98.60">
    <property type="entry name" value="alpha-galactosidase from lactobacil brevis"/>
    <property type="match status" value="1"/>
</dbReference>
<dbReference type="CDD" id="cd14791">
    <property type="entry name" value="GH36"/>
    <property type="match status" value="1"/>
</dbReference>
<evidence type="ECO:0000256" key="7">
    <source>
        <dbReference type="PIRSR" id="PIRSR005536-1"/>
    </source>
</evidence>
<dbReference type="EMBL" id="AYYN01000145">
    <property type="protein sequence ID" value="KRM73373.1"/>
    <property type="molecule type" value="Genomic_DNA"/>
</dbReference>
<dbReference type="Gene3D" id="2.60.40.1180">
    <property type="entry name" value="Golgi alpha-mannosidase II"/>
    <property type="match status" value="1"/>
</dbReference>
<dbReference type="Gene3D" id="3.20.20.70">
    <property type="entry name" value="Aldolase class I"/>
    <property type="match status" value="1"/>
</dbReference>
<dbReference type="InterPro" id="IPR050985">
    <property type="entry name" value="Alpha-glycosidase_related"/>
</dbReference>
<dbReference type="InterPro" id="IPR013785">
    <property type="entry name" value="Aldolase_TIM"/>
</dbReference>
<dbReference type="Pfam" id="PF16874">
    <property type="entry name" value="Glyco_hydro_36C"/>
    <property type="match status" value="1"/>
</dbReference>
<dbReference type="InterPro" id="IPR013780">
    <property type="entry name" value="Glyco_hydro_b"/>
</dbReference>
<protein>
    <recommendedName>
        <fullName evidence="3 6">Alpha-galactosidase</fullName>
        <ecNumber evidence="3 6">3.2.1.22</ecNumber>
    </recommendedName>
</protein>